<protein>
    <recommendedName>
        <fullName evidence="2">Heterogeneous nuclear ribonucleoprotein L RRM domain-containing protein</fullName>
    </recommendedName>
</protein>
<accession>A0A922ME74</accession>
<dbReference type="Gene3D" id="3.30.70.330">
    <property type="match status" value="1"/>
</dbReference>
<dbReference type="EMBL" id="JACEFF010000579">
    <property type="protein sequence ID" value="KAH9635003.1"/>
    <property type="molecule type" value="Genomic_DNA"/>
</dbReference>
<feature type="non-terminal residue" evidence="3">
    <location>
        <position position="249"/>
    </location>
</feature>
<organism evidence="3 4">
    <name type="scientific">Spodoptera exigua</name>
    <name type="common">Beet armyworm</name>
    <name type="synonym">Noctua fulgens</name>
    <dbReference type="NCBI Taxonomy" id="7107"/>
    <lineage>
        <taxon>Eukaryota</taxon>
        <taxon>Metazoa</taxon>
        <taxon>Ecdysozoa</taxon>
        <taxon>Arthropoda</taxon>
        <taxon>Hexapoda</taxon>
        <taxon>Insecta</taxon>
        <taxon>Pterygota</taxon>
        <taxon>Neoptera</taxon>
        <taxon>Endopterygota</taxon>
        <taxon>Lepidoptera</taxon>
        <taxon>Glossata</taxon>
        <taxon>Ditrysia</taxon>
        <taxon>Noctuoidea</taxon>
        <taxon>Noctuidae</taxon>
        <taxon>Amphipyrinae</taxon>
        <taxon>Spodoptera</taxon>
    </lineage>
</organism>
<feature type="compositionally biased region" description="Low complexity" evidence="1">
    <location>
        <begin position="228"/>
        <end position="242"/>
    </location>
</feature>
<feature type="region of interest" description="Disordered" evidence="1">
    <location>
        <begin position="214"/>
        <end position="249"/>
    </location>
</feature>
<gene>
    <name evidence="3" type="ORF">HF086_004776</name>
</gene>
<dbReference type="Proteomes" id="UP000814243">
    <property type="component" value="Unassembled WGS sequence"/>
</dbReference>
<dbReference type="InterPro" id="IPR035979">
    <property type="entry name" value="RBD_domain_sf"/>
</dbReference>
<dbReference type="GO" id="GO:0003676">
    <property type="term" value="F:nucleic acid binding"/>
    <property type="evidence" value="ECO:0007669"/>
    <property type="project" value="InterPro"/>
</dbReference>
<comment type="caution">
    <text evidence="3">The sequence shown here is derived from an EMBL/GenBank/DDBJ whole genome shotgun (WGS) entry which is preliminary data.</text>
</comment>
<feature type="compositionally biased region" description="Polar residues" evidence="1">
    <location>
        <begin position="11"/>
        <end position="24"/>
    </location>
</feature>
<feature type="compositionally biased region" description="Low complexity" evidence="1">
    <location>
        <begin position="28"/>
        <end position="43"/>
    </location>
</feature>
<evidence type="ECO:0000256" key="1">
    <source>
        <dbReference type="SAM" id="MobiDB-lite"/>
    </source>
</evidence>
<evidence type="ECO:0000259" key="2">
    <source>
        <dbReference type="Pfam" id="PF22976"/>
    </source>
</evidence>
<dbReference type="Pfam" id="PF22976">
    <property type="entry name" value="RRM_10"/>
    <property type="match status" value="1"/>
</dbReference>
<dbReference type="SUPFAM" id="SSF54928">
    <property type="entry name" value="RNA-binding domain, RBD"/>
    <property type="match status" value="1"/>
</dbReference>
<feature type="region of interest" description="Disordered" evidence="1">
    <location>
        <begin position="1"/>
        <end position="86"/>
    </location>
</feature>
<evidence type="ECO:0000313" key="4">
    <source>
        <dbReference type="Proteomes" id="UP000814243"/>
    </source>
</evidence>
<proteinExistence type="predicted"/>
<feature type="domain" description="Heterogeneous nuclear ribonucleoprotein L RRM" evidence="2">
    <location>
        <begin position="129"/>
        <end position="213"/>
    </location>
</feature>
<reference evidence="3" key="1">
    <citation type="journal article" date="2021" name="G3 (Bethesda)">
        <title>Genome and transcriptome analysis of the beet armyworm Spodoptera exigua reveals targets for pest control. .</title>
        <authorList>
            <person name="Simon S."/>
            <person name="Breeschoten T."/>
            <person name="Jansen H.J."/>
            <person name="Dirks R.P."/>
            <person name="Schranz M.E."/>
            <person name="Ros V.I.D."/>
        </authorList>
    </citation>
    <scope>NUCLEOTIDE SEQUENCE</scope>
    <source>
        <strain evidence="3">TB_SE_WUR_2020</strain>
    </source>
</reference>
<evidence type="ECO:0000313" key="3">
    <source>
        <dbReference type="EMBL" id="KAH9635003.1"/>
    </source>
</evidence>
<sequence>NEKWSLDLFSGISTDPSATTQPTRACSEDSCSQHSQHSCEQSQNDMDYGSGGPPPPGMMKDRHGPPPPHHPRERGYGPEGYGGEGFVPPPPMHHPSMPPQNQFLKTSVPVRGNEPLPTPGQESVVQGLRWQQEQQVLHFFNTPPDVSDDQLLQVFKDYGVTPPHTISKSSSGLMEFQNISQSVMAIMACNHATIQHPGAKFPFVMKLCFSSSRQIGQGKGQNPNKSLNQNQDQNNQRQGQNNGLAEHEY</sequence>
<feature type="compositionally biased region" description="Polar residues" evidence="1">
    <location>
        <begin position="214"/>
        <end position="227"/>
    </location>
</feature>
<dbReference type="AlphaFoldDB" id="A0A922ME74"/>
<dbReference type="InterPro" id="IPR055204">
    <property type="entry name" value="HNRNPL_RRM"/>
</dbReference>
<dbReference type="InterPro" id="IPR012677">
    <property type="entry name" value="Nucleotide-bd_a/b_plait_sf"/>
</dbReference>
<name>A0A922ME74_SPOEX</name>